<evidence type="ECO:0000313" key="3">
    <source>
        <dbReference type="Proteomes" id="UP000308768"/>
    </source>
</evidence>
<name>A0A4U0V054_9PEZI</name>
<feature type="non-terminal residue" evidence="2">
    <location>
        <position position="1"/>
    </location>
</feature>
<dbReference type="Proteomes" id="UP000308768">
    <property type="component" value="Unassembled WGS sequence"/>
</dbReference>
<comment type="caution">
    <text evidence="2">The sequence shown here is derived from an EMBL/GenBank/DDBJ whole genome shotgun (WGS) entry which is preliminary data.</text>
</comment>
<evidence type="ECO:0000313" key="1">
    <source>
        <dbReference type="EMBL" id="TKA40662.1"/>
    </source>
</evidence>
<reference evidence="2 3" key="1">
    <citation type="submission" date="2017-03" db="EMBL/GenBank/DDBJ databases">
        <title>Genomes of endolithic fungi from Antarctica.</title>
        <authorList>
            <person name="Coleine C."/>
            <person name="Masonjones S."/>
            <person name="Stajich J.E."/>
        </authorList>
    </citation>
    <scope>NUCLEOTIDE SEQUENCE [LARGE SCALE GENOMIC DNA]</scope>
    <source>
        <strain evidence="2 3">CCFEE 5187</strain>
    </source>
</reference>
<organism evidence="2 3">
    <name type="scientific">Cryomyces minteri</name>
    <dbReference type="NCBI Taxonomy" id="331657"/>
    <lineage>
        <taxon>Eukaryota</taxon>
        <taxon>Fungi</taxon>
        <taxon>Dikarya</taxon>
        <taxon>Ascomycota</taxon>
        <taxon>Pezizomycotina</taxon>
        <taxon>Dothideomycetes</taxon>
        <taxon>Dothideomycetes incertae sedis</taxon>
        <taxon>Cryomyces</taxon>
    </lineage>
</organism>
<dbReference type="EMBL" id="NAJN01003345">
    <property type="protein sequence ID" value="TKA40662.1"/>
    <property type="molecule type" value="Genomic_DNA"/>
</dbReference>
<dbReference type="EMBL" id="NAJN01003269">
    <property type="protein sequence ID" value="TKA41472.1"/>
    <property type="molecule type" value="Genomic_DNA"/>
</dbReference>
<sequence>WLAATKDIMRALYLKYRQQQQQQQPKQQLSPQSRELSDFERYNQLDDLEAELSIGHSTFMKVFMNVNAPTSFNSMNANGSAFMNS</sequence>
<keyword evidence="3" id="KW-1185">Reference proteome</keyword>
<evidence type="ECO:0000313" key="2">
    <source>
        <dbReference type="EMBL" id="TKA41472.1"/>
    </source>
</evidence>
<protein>
    <submittedName>
        <fullName evidence="2">Uncharacterized protein</fullName>
    </submittedName>
</protein>
<dbReference type="AlphaFoldDB" id="A0A4U0V054"/>
<accession>A0A4U0V054</accession>
<gene>
    <name evidence="1" type="ORF">B0A49_12607</name>
    <name evidence="2" type="ORF">B0A49_14003</name>
</gene>
<proteinExistence type="predicted"/>